<dbReference type="Proteomes" id="UP000587527">
    <property type="component" value="Unassembled WGS sequence"/>
</dbReference>
<evidence type="ECO:0000313" key="2">
    <source>
        <dbReference type="EMBL" id="MBB5870836.1"/>
    </source>
</evidence>
<comment type="caution">
    <text evidence="2">The sequence shown here is derived from an EMBL/GenBank/DDBJ whole genome shotgun (WGS) entry which is preliminary data.</text>
</comment>
<reference evidence="2 3" key="1">
    <citation type="submission" date="2020-08" db="EMBL/GenBank/DDBJ databases">
        <title>Sequencing the genomes of 1000 actinobacteria strains.</title>
        <authorList>
            <person name="Klenk H.-P."/>
        </authorList>
    </citation>
    <scope>NUCLEOTIDE SEQUENCE [LARGE SCALE GENOMIC DNA]</scope>
    <source>
        <strain evidence="2 3">DSM 45362</strain>
    </source>
</reference>
<dbReference type="GO" id="GO:0008233">
    <property type="term" value="F:peptidase activity"/>
    <property type="evidence" value="ECO:0007669"/>
    <property type="project" value="InterPro"/>
</dbReference>
<evidence type="ECO:0000313" key="3">
    <source>
        <dbReference type="Proteomes" id="UP000587527"/>
    </source>
</evidence>
<organism evidence="2 3">
    <name type="scientific">Allocatelliglobosispora scoriae</name>
    <dbReference type="NCBI Taxonomy" id="643052"/>
    <lineage>
        <taxon>Bacteria</taxon>
        <taxon>Bacillati</taxon>
        <taxon>Actinomycetota</taxon>
        <taxon>Actinomycetes</taxon>
        <taxon>Micromonosporales</taxon>
        <taxon>Micromonosporaceae</taxon>
        <taxon>Allocatelliglobosispora</taxon>
    </lineage>
</organism>
<protein>
    <submittedName>
        <fullName evidence="2">RsiW-degrading membrane proteinase PrsW (M82 family)</fullName>
    </submittedName>
</protein>
<feature type="transmembrane region" description="Helical" evidence="1">
    <location>
        <begin position="121"/>
        <end position="148"/>
    </location>
</feature>
<feature type="transmembrane region" description="Helical" evidence="1">
    <location>
        <begin position="160"/>
        <end position="183"/>
    </location>
</feature>
<proteinExistence type="predicted"/>
<feature type="transmembrane region" description="Helical" evidence="1">
    <location>
        <begin position="427"/>
        <end position="445"/>
    </location>
</feature>
<dbReference type="EMBL" id="JACHMN010000002">
    <property type="protein sequence ID" value="MBB5870836.1"/>
    <property type="molecule type" value="Genomic_DNA"/>
</dbReference>
<feature type="transmembrane region" description="Helical" evidence="1">
    <location>
        <begin position="51"/>
        <end position="71"/>
    </location>
</feature>
<name>A0A841BTT2_9ACTN</name>
<keyword evidence="1" id="KW-0472">Membrane</keyword>
<sequence length="451" mass="48229">MSSMAVRPTPRTARAAASLRMPAFWLLTALLIVCGSRLVRILMTSYGKYPTATLVSIGLFALYAVPFWLFISSLDYMEREPPLLLATAFAWGAAVAITVAIRGNQAVSDMLAKLVSPAFAAAWGPAIAGPTIEEILKLLGVVVIVMIARAQINSVLDGMVYGALVGLGFQVVEDVIYAINAVALSGQGDVVGPVIATFFLRGFLAGLWSHTLFSALAGAGVAYFVVHRPFPRGAPARETPAKPDPAVSRLHPDRPFSVRLLGAVLAFTAAWALHFLWNSPLLADGVGGGGTGVLLGLLLKGAPALLLALGLIYLARHREAYYYLDHLTVLNDPAIITPAEAHAMPHGHLRSAARRYGKARAGVRGLRAVRNLQRAQCRLAVELSRGQPPEEIEEFRQAVLLARRRMIAIRHPEAVPSPRAGIGGHGWIFWVGVLIAVVLLVWLAIRALGGA</sequence>
<dbReference type="Pfam" id="PF13367">
    <property type="entry name" value="PrsW-protease"/>
    <property type="match status" value="1"/>
</dbReference>
<dbReference type="PANTHER" id="PTHR36844">
    <property type="entry name" value="PROTEASE PRSW"/>
    <property type="match status" value="1"/>
</dbReference>
<feature type="transmembrane region" description="Helical" evidence="1">
    <location>
        <begin position="297"/>
        <end position="315"/>
    </location>
</feature>
<keyword evidence="1" id="KW-1133">Transmembrane helix</keyword>
<feature type="transmembrane region" description="Helical" evidence="1">
    <location>
        <begin position="83"/>
        <end position="101"/>
    </location>
</feature>
<keyword evidence="3" id="KW-1185">Reference proteome</keyword>
<keyword evidence="1" id="KW-0812">Transmembrane</keyword>
<accession>A0A841BTT2</accession>
<feature type="transmembrane region" description="Helical" evidence="1">
    <location>
        <begin position="203"/>
        <end position="226"/>
    </location>
</feature>
<evidence type="ECO:0000256" key="1">
    <source>
        <dbReference type="SAM" id="Phobius"/>
    </source>
</evidence>
<feature type="transmembrane region" description="Helical" evidence="1">
    <location>
        <begin position="258"/>
        <end position="277"/>
    </location>
</feature>
<dbReference type="PANTHER" id="PTHR36844:SF1">
    <property type="entry name" value="PROTEASE PRSW"/>
    <property type="match status" value="1"/>
</dbReference>
<dbReference type="RefSeq" id="WP_281395035.1">
    <property type="nucleotide sequence ID" value="NZ_JACHMN010000002.1"/>
</dbReference>
<dbReference type="InterPro" id="IPR026898">
    <property type="entry name" value="PrsW"/>
</dbReference>
<gene>
    <name evidence="2" type="ORF">F4553_004215</name>
</gene>
<dbReference type="AlphaFoldDB" id="A0A841BTT2"/>